<comment type="caution">
    <text evidence="8">The sequence shown here is derived from an EMBL/GenBank/DDBJ whole genome shotgun (WGS) entry which is preliminary data.</text>
</comment>
<keyword evidence="3 6" id="KW-0808">Transferase</keyword>
<dbReference type="PROSITE" id="PS00375">
    <property type="entry name" value="UDPGT"/>
    <property type="match status" value="1"/>
</dbReference>
<accession>A0AA36H332</accession>
<dbReference type="Pfam" id="PF00201">
    <property type="entry name" value="UDPGT"/>
    <property type="match status" value="1"/>
</dbReference>
<dbReference type="PANTHER" id="PTHR48043">
    <property type="entry name" value="EG:EG0003.4 PROTEIN-RELATED"/>
    <property type="match status" value="1"/>
</dbReference>
<comment type="catalytic activity">
    <reaction evidence="5 7">
        <text>glucuronate acceptor + UDP-alpha-D-glucuronate = acceptor beta-D-glucuronoside + UDP + H(+)</text>
        <dbReference type="Rhea" id="RHEA:21032"/>
        <dbReference type="ChEBI" id="CHEBI:15378"/>
        <dbReference type="ChEBI" id="CHEBI:58052"/>
        <dbReference type="ChEBI" id="CHEBI:58223"/>
        <dbReference type="ChEBI" id="CHEBI:132367"/>
        <dbReference type="ChEBI" id="CHEBI:132368"/>
        <dbReference type="EC" id="2.4.1.17"/>
    </reaction>
</comment>
<protein>
    <recommendedName>
        <fullName evidence="7">UDP-glucuronosyltransferase</fullName>
        <ecNumber evidence="7">2.4.1.17</ecNumber>
    </recommendedName>
</protein>
<keyword evidence="2 6" id="KW-0328">Glycosyltransferase</keyword>
<sequence length="506" mass="57405">MLGLFIGLAFLTLCSTYKIVIFAPDISNSQVGWNKRVSEELARAGHDVTVVLVKTMEGAEQDVQFSKNVKVHPLNVSTGLTRAEMEEFQRATVFGEISILNPAARRHLDQFIGMLIDGCRLTVQNKKFMQWLSDEKFDVAFAHTYHSCPIGLIHAAKIPSWVWLNSGQLMDFVARTVGVPTYASYVSPMMMDSADEMNFYERTKSLIGHIISSFMWPWKITNKETKIFREYWDPNFPDILDLAKKCPLVMVNSNELYQFPRPTLAKVVNIGGLGVEFKDAKPLKDDFKRIADLGKGMIVMSFGSVAHAEHMPAHWKTAMLTAFTKFPDYEFLVRYASDDLNDRVPPNVHLHRWLPQADLLLHPNTKAFITHGGYNSVQESISSGVPLITIALFGDQYKNARIAEKHGFAFNLRKGQVDEASIVAALNEVLTNEKYSQNAKRLSLMVRKKPVSPGQLLVKWTEFLAEFQTLDNLTPAGNNLNFFQYFSLDVIAVRRCMRVVRKEKKE</sequence>
<dbReference type="GO" id="GO:0016020">
    <property type="term" value="C:membrane"/>
    <property type="evidence" value="ECO:0007669"/>
    <property type="project" value="UniProtKB-SubCell"/>
</dbReference>
<organism evidence="8 9">
    <name type="scientific">Cylicocyclus nassatus</name>
    <name type="common">Nematode worm</name>
    <dbReference type="NCBI Taxonomy" id="53992"/>
    <lineage>
        <taxon>Eukaryota</taxon>
        <taxon>Metazoa</taxon>
        <taxon>Ecdysozoa</taxon>
        <taxon>Nematoda</taxon>
        <taxon>Chromadorea</taxon>
        <taxon>Rhabditida</taxon>
        <taxon>Rhabditina</taxon>
        <taxon>Rhabditomorpha</taxon>
        <taxon>Strongyloidea</taxon>
        <taxon>Strongylidae</taxon>
        <taxon>Cylicocyclus</taxon>
    </lineage>
</organism>
<dbReference type="FunFam" id="3.40.50.2000:FF:000021">
    <property type="entry name" value="UDP-glucuronosyltransferase"/>
    <property type="match status" value="1"/>
</dbReference>
<feature type="signal peptide" evidence="7">
    <location>
        <begin position="1"/>
        <end position="16"/>
    </location>
</feature>
<keyword evidence="9" id="KW-1185">Reference proteome</keyword>
<dbReference type="PANTHER" id="PTHR48043:SF145">
    <property type="entry name" value="FI06409P-RELATED"/>
    <property type="match status" value="1"/>
</dbReference>
<evidence type="ECO:0000256" key="7">
    <source>
        <dbReference type="RuleBase" id="RU362059"/>
    </source>
</evidence>
<feature type="chain" id="PRO_5041483268" description="UDP-glucuronosyltransferase" evidence="7">
    <location>
        <begin position="17"/>
        <end position="506"/>
    </location>
</feature>
<evidence type="ECO:0000256" key="1">
    <source>
        <dbReference type="ARBA" id="ARBA00009995"/>
    </source>
</evidence>
<dbReference type="EC" id="2.4.1.17" evidence="7"/>
<dbReference type="InterPro" id="IPR002213">
    <property type="entry name" value="UDP_glucos_trans"/>
</dbReference>
<dbReference type="GO" id="GO:0015020">
    <property type="term" value="F:glucuronosyltransferase activity"/>
    <property type="evidence" value="ECO:0007669"/>
    <property type="project" value="UniProtKB-EC"/>
</dbReference>
<dbReference type="SUPFAM" id="SSF53756">
    <property type="entry name" value="UDP-Glycosyltransferase/glycogen phosphorylase"/>
    <property type="match status" value="1"/>
</dbReference>
<gene>
    <name evidence="8" type="ORF">CYNAS_LOCUS14815</name>
</gene>
<dbReference type="CDD" id="cd03784">
    <property type="entry name" value="GT1_Gtf-like"/>
    <property type="match status" value="1"/>
</dbReference>
<dbReference type="EMBL" id="CATQJL010000305">
    <property type="protein sequence ID" value="CAJ0602832.1"/>
    <property type="molecule type" value="Genomic_DNA"/>
</dbReference>
<dbReference type="AlphaFoldDB" id="A0AA36H332"/>
<evidence type="ECO:0000256" key="3">
    <source>
        <dbReference type="ARBA" id="ARBA00022679"/>
    </source>
</evidence>
<proteinExistence type="inferred from homology"/>
<evidence type="ECO:0000256" key="5">
    <source>
        <dbReference type="ARBA" id="ARBA00047475"/>
    </source>
</evidence>
<comment type="subcellular location">
    <subcellularLocation>
        <location evidence="7">Membrane</location>
        <topology evidence="7">Single-pass membrane protein</topology>
    </subcellularLocation>
</comment>
<dbReference type="InterPro" id="IPR035595">
    <property type="entry name" value="UDP_glycos_trans_CS"/>
</dbReference>
<dbReference type="InterPro" id="IPR050271">
    <property type="entry name" value="UDP-glycosyltransferase"/>
</dbReference>
<comment type="similarity">
    <text evidence="1 6">Belongs to the UDP-glycosyltransferase family.</text>
</comment>
<reference evidence="8" key="1">
    <citation type="submission" date="2023-07" db="EMBL/GenBank/DDBJ databases">
        <authorList>
            <consortium name="CYATHOMIX"/>
        </authorList>
    </citation>
    <scope>NUCLEOTIDE SEQUENCE</scope>
    <source>
        <strain evidence="8">N/A</strain>
    </source>
</reference>
<evidence type="ECO:0000313" key="8">
    <source>
        <dbReference type="EMBL" id="CAJ0602832.1"/>
    </source>
</evidence>
<evidence type="ECO:0000313" key="9">
    <source>
        <dbReference type="Proteomes" id="UP001176961"/>
    </source>
</evidence>
<evidence type="ECO:0000256" key="4">
    <source>
        <dbReference type="ARBA" id="ARBA00022729"/>
    </source>
</evidence>
<evidence type="ECO:0000256" key="6">
    <source>
        <dbReference type="RuleBase" id="RU003718"/>
    </source>
</evidence>
<keyword evidence="4 7" id="KW-0732">Signal</keyword>
<dbReference type="Proteomes" id="UP001176961">
    <property type="component" value="Unassembled WGS sequence"/>
</dbReference>
<name>A0AA36H332_CYLNA</name>
<evidence type="ECO:0000256" key="2">
    <source>
        <dbReference type="ARBA" id="ARBA00022676"/>
    </source>
</evidence>
<dbReference type="Gene3D" id="3.40.50.2000">
    <property type="entry name" value="Glycogen Phosphorylase B"/>
    <property type="match status" value="2"/>
</dbReference>